<dbReference type="InterPro" id="IPR052728">
    <property type="entry name" value="O2_lipid_transport_reg"/>
</dbReference>
<keyword evidence="2" id="KW-1133">Transmembrane helix</keyword>
<feature type="transmembrane region" description="Helical" evidence="2">
    <location>
        <begin position="455"/>
        <end position="474"/>
    </location>
</feature>
<reference evidence="4" key="1">
    <citation type="submission" date="2020-11" db="EMBL/GenBank/DDBJ databases">
        <authorList>
            <person name="Whitehead M."/>
        </authorList>
    </citation>
    <scope>NUCLEOTIDE SEQUENCE</scope>
    <source>
        <strain evidence="4">EGII</strain>
    </source>
</reference>
<evidence type="ECO:0000313" key="5">
    <source>
        <dbReference type="Proteomes" id="UP000606786"/>
    </source>
</evidence>
<dbReference type="EMBL" id="CAJHJT010000001">
    <property type="protein sequence ID" value="CAD6992729.1"/>
    <property type="molecule type" value="Genomic_DNA"/>
</dbReference>
<keyword evidence="2" id="KW-0812">Transmembrane</keyword>
<feature type="transmembrane region" description="Helical" evidence="2">
    <location>
        <begin position="486"/>
        <end position="508"/>
    </location>
</feature>
<evidence type="ECO:0000313" key="4">
    <source>
        <dbReference type="EMBL" id="CAD6992729.1"/>
    </source>
</evidence>
<protein>
    <submittedName>
        <fullName evidence="4">(Mediterranean fruit fly) hypothetical protein</fullName>
    </submittedName>
</protein>
<dbReference type="OrthoDB" id="207378at2759"/>
<feature type="domain" description="Nose resistant-to-fluoxetine protein N-terminal" evidence="3">
    <location>
        <begin position="1"/>
        <end position="143"/>
    </location>
</feature>
<feature type="region of interest" description="Disordered" evidence="1">
    <location>
        <begin position="186"/>
        <end position="205"/>
    </location>
</feature>
<feature type="transmembrane region" description="Helical" evidence="2">
    <location>
        <begin position="158"/>
        <end position="180"/>
    </location>
</feature>
<feature type="transmembrane region" description="Helical" evidence="2">
    <location>
        <begin position="529"/>
        <end position="548"/>
    </location>
</feature>
<name>A0A811U1A7_CERCA</name>
<dbReference type="PANTHER" id="PTHR11161:SF15">
    <property type="entry name" value="GH19286P-RELATED"/>
    <property type="match status" value="1"/>
</dbReference>
<dbReference type="Pfam" id="PF20146">
    <property type="entry name" value="NRF"/>
    <property type="match status" value="1"/>
</dbReference>
<dbReference type="InterPro" id="IPR006621">
    <property type="entry name" value="Nose-resist-to-fluoxetine_N"/>
</dbReference>
<evidence type="ECO:0000256" key="1">
    <source>
        <dbReference type="SAM" id="MobiDB-lite"/>
    </source>
</evidence>
<comment type="caution">
    <text evidence="4">The sequence shown here is derived from an EMBL/GenBank/DDBJ whole genome shotgun (WGS) entry which is preliminary data.</text>
</comment>
<evidence type="ECO:0000256" key="2">
    <source>
        <dbReference type="SAM" id="Phobius"/>
    </source>
</evidence>
<feature type="transmembrane region" description="Helical" evidence="2">
    <location>
        <begin position="246"/>
        <end position="264"/>
    </location>
</feature>
<proteinExistence type="predicted"/>
<sequence length="602" mass="68590">MQQLRRGILNGELWALKVLDSSGSKPPAFMLGDNLWLGSSALCEAAHSGLHLPISPFVEHKMNLSLLTEKPPYAVRYRVAYLEHNSPYQVDVVFAQVQPVIHLGLCVPLECSSEDLVRLLSVYLKSELFLSNDLHGLKPRVLRVKELGFKAFAYYDLLSFRLLAIFVVYTLLMSSCAYCLRYRQQSSNSGGTSVASRNQRNQQTNEEPTKLVEFILCYDLQLNCSTIFAWSDTSSKTFAFLNGGRVVSAFIATFFHTFILLNAIVSNPVQVFMYASNIGNMDVAMDVFFLISGFLQVFTFLQNRNRVDKIRKSSFIQSVLEVPRTLIHRYLRLAPLYYFMICVSHLTLHYLDNTTVFHTAGVLAEKSILTTLLVIYAKKPKFAKMSLLLLLTSSVAYQTLVALQLNFQISLETTFTHFTQLYMHPLVRIFPYLSGALTCWLYVEYKSELLSHKLLNNFFSHLILLLFAICTQAAPLGRGYSVRVESFIFALQRCCYTWSGCWTVLALANNHLSWYRRLLSLQVFQSAIHMSYALSLLNSLLIVCVFSVGNKVVFVEPIRMILLFIGLVVVLYLLCFPLTLLFEMPYRNISNLLNKRKVEKSA</sequence>
<feature type="transmembrane region" description="Helical" evidence="2">
    <location>
        <begin position="330"/>
        <end position="350"/>
    </location>
</feature>
<feature type="transmembrane region" description="Helical" evidence="2">
    <location>
        <begin position="387"/>
        <end position="405"/>
    </location>
</feature>
<feature type="transmembrane region" description="Helical" evidence="2">
    <location>
        <begin position="425"/>
        <end position="443"/>
    </location>
</feature>
<accession>A0A811U1A7</accession>
<feature type="transmembrane region" description="Helical" evidence="2">
    <location>
        <begin position="560"/>
        <end position="582"/>
    </location>
</feature>
<dbReference type="AlphaFoldDB" id="A0A811U1A7"/>
<evidence type="ECO:0000259" key="3">
    <source>
        <dbReference type="SMART" id="SM00703"/>
    </source>
</evidence>
<dbReference type="Proteomes" id="UP000606786">
    <property type="component" value="Unassembled WGS sequence"/>
</dbReference>
<feature type="transmembrane region" description="Helical" evidence="2">
    <location>
        <begin position="284"/>
        <end position="301"/>
    </location>
</feature>
<keyword evidence="2" id="KW-0472">Membrane</keyword>
<gene>
    <name evidence="4" type="ORF">CCAP1982_LOCUS1574</name>
</gene>
<dbReference type="SMART" id="SM00703">
    <property type="entry name" value="NRF"/>
    <property type="match status" value="1"/>
</dbReference>
<keyword evidence="5" id="KW-1185">Reference proteome</keyword>
<feature type="transmembrane region" description="Helical" evidence="2">
    <location>
        <begin position="356"/>
        <end position="375"/>
    </location>
</feature>
<dbReference type="PANTHER" id="PTHR11161">
    <property type="entry name" value="O-ACYLTRANSFERASE"/>
    <property type="match status" value="1"/>
</dbReference>
<organism evidence="4 5">
    <name type="scientific">Ceratitis capitata</name>
    <name type="common">Mediterranean fruit fly</name>
    <name type="synonym">Tephritis capitata</name>
    <dbReference type="NCBI Taxonomy" id="7213"/>
    <lineage>
        <taxon>Eukaryota</taxon>
        <taxon>Metazoa</taxon>
        <taxon>Ecdysozoa</taxon>
        <taxon>Arthropoda</taxon>
        <taxon>Hexapoda</taxon>
        <taxon>Insecta</taxon>
        <taxon>Pterygota</taxon>
        <taxon>Neoptera</taxon>
        <taxon>Endopterygota</taxon>
        <taxon>Diptera</taxon>
        <taxon>Brachycera</taxon>
        <taxon>Muscomorpha</taxon>
        <taxon>Tephritoidea</taxon>
        <taxon>Tephritidae</taxon>
        <taxon>Ceratitis</taxon>
        <taxon>Ceratitis</taxon>
    </lineage>
</organism>